<dbReference type="EMBL" id="MU167209">
    <property type="protein sequence ID" value="KAG0152248.1"/>
    <property type="molecule type" value="Genomic_DNA"/>
</dbReference>
<accession>A0A9P6NU23</accession>
<reference evidence="1" key="1">
    <citation type="submission" date="2013-11" db="EMBL/GenBank/DDBJ databases">
        <title>Genome sequence of the fusiform rust pathogen reveals effectors for host alternation and coevolution with pine.</title>
        <authorList>
            <consortium name="DOE Joint Genome Institute"/>
            <person name="Smith K."/>
            <person name="Pendleton A."/>
            <person name="Kubisiak T."/>
            <person name="Anderson C."/>
            <person name="Salamov A."/>
            <person name="Aerts A."/>
            <person name="Riley R."/>
            <person name="Clum A."/>
            <person name="Lindquist E."/>
            <person name="Ence D."/>
            <person name="Campbell M."/>
            <person name="Kronenberg Z."/>
            <person name="Feau N."/>
            <person name="Dhillon B."/>
            <person name="Hamelin R."/>
            <person name="Burleigh J."/>
            <person name="Smith J."/>
            <person name="Yandell M."/>
            <person name="Nelson C."/>
            <person name="Grigoriev I."/>
            <person name="Davis J."/>
        </authorList>
    </citation>
    <scope>NUCLEOTIDE SEQUENCE</scope>
    <source>
        <strain evidence="1">G11</strain>
    </source>
</reference>
<keyword evidence="2" id="KW-1185">Reference proteome</keyword>
<name>A0A9P6NU23_9BASI</name>
<dbReference type="AlphaFoldDB" id="A0A9P6NU23"/>
<protein>
    <submittedName>
        <fullName evidence="1">Uncharacterized protein</fullName>
    </submittedName>
</protein>
<organism evidence="1 2">
    <name type="scientific">Cronartium quercuum f. sp. fusiforme G11</name>
    <dbReference type="NCBI Taxonomy" id="708437"/>
    <lineage>
        <taxon>Eukaryota</taxon>
        <taxon>Fungi</taxon>
        <taxon>Dikarya</taxon>
        <taxon>Basidiomycota</taxon>
        <taxon>Pucciniomycotina</taxon>
        <taxon>Pucciniomycetes</taxon>
        <taxon>Pucciniales</taxon>
        <taxon>Coleosporiaceae</taxon>
        <taxon>Cronartium</taxon>
    </lineage>
</organism>
<proteinExistence type="predicted"/>
<evidence type="ECO:0000313" key="2">
    <source>
        <dbReference type="Proteomes" id="UP000886653"/>
    </source>
</evidence>
<gene>
    <name evidence="1" type="ORF">CROQUDRAFT_85992</name>
</gene>
<sequence length="83" mass="8966">MPASAGAITHPCVSACRLSGILRYTTAPNPHSTLSHSPITPPFTDRSPLGVSLWLALSSNQWTACCRENKIILNFQLEFGIIS</sequence>
<dbReference type="Proteomes" id="UP000886653">
    <property type="component" value="Unassembled WGS sequence"/>
</dbReference>
<evidence type="ECO:0000313" key="1">
    <source>
        <dbReference type="EMBL" id="KAG0152248.1"/>
    </source>
</evidence>
<comment type="caution">
    <text evidence="1">The sequence shown here is derived from an EMBL/GenBank/DDBJ whole genome shotgun (WGS) entry which is preliminary data.</text>
</comment>